<dbReference type="Proteomes" id="UP001165080">
    <property type="component" value="Unassembled WGS sequence"/>
</dbReference>
<evidence type="ECO:0000313" key="2">
    <source>
        <dbReference type="EMBL" id="GLC61312.1"/>
    </source>
</evidence>
<name>A0A9W6C0N1_9CHLO</name>
<feature type="region of interest" description="Disordered" evidence="1">
    <location>
        <begin position="161"/>
        <end position="203"/>
    </location>
</feature>
<organism evidence="2 3">
    <name type="scientific">Pleodorina starrii</name>
    <dbReference type="NCBI Taxonomy" id="330485"/>
    <lineage>
        <taxon>Eukaryota</taxon>
        <taxon>Viridiplantae</taxon>
        <taxon>Chlorophyta</taxon>
        <taxon>core chlorophytes</taxon>
        <taxon>Chlorophyceae</taxon>
        <taxon>CS clade</taxon>
        <taxon>Chlamydomonadales</taxon>
        <taxon>Volvocaceae</taxon>
        <taxon>Pleodorina</taxon>
    </lineage>
</organism>
<proteinExistence type="predicted"/>
<feature type="region of interest" description="Disordered" evidence="1">
    <location>
        <begin position="1"/>
        <end position="27"/>
    </location>
</feature>
<dbReference type="AlphaFoldDB" id="A0A9W6C0N1"/>
<dbReference type="EMBL" id="BRXU01000044">
    <property type="protein sequence ID" value="GLC61312.1"/>
    <property type="molecule type" value="Genomic_DNA"/>
</dbReference>
<accession>A0A9W6C0N1</accession>
<evidence type="ECO:0000256" key="1">
    <source>
        <dbReference type="SAM" id="MobiDB-lite"/>
    </source>
</evidence>
<protein>
    <submittedName>
        <fullName evidence="2">Uncharacterized protein</fullName>
    </submittedName>
</protein>
<evidence type="ECO:0000313" key="3">
    <source>
        <dbReference type="Proteomes" id="UP001165080"/>
    </source>
</evidence>
<reference evidence="2 3" key="1">
    <citation type="journal article" date="2023" name="Commun. Biol.">
        <title>Reorganization of the ancestral sex-determining regions during the evolution of trioecy in Pleodorina starrii.</title>
        <authorList>
            <person name="Takahashi K."/>
            <person name="Suzuki S."/>
            <person name="Kawai-Toyooka H."/>
            <person name="Yamamoto K."/>
            <person name="Hamaji T."/>
            <person name="Ootsuki R."/>
            <person name="Yamaguchi H."/>
            <person name="Kawachi M."/>
            <person name="Higashiyama T."/>
            <person name="Nozaki H."/>
        </authorList>
    </citation>
    <scope>NUCLEOTIDE SEQUENCE [LARGE SCALE GENOMIC DNA]</scope>
    <source>
        <strain evidence="2 3">NIES-4479</strain>
    </source>
</reference>
<comment type="caution">
    <text evidence="2">The sequence shown here is derived from an EMBL/GenBank/DDBJ whole genome shotgun (WGS) entry which is preliminary data.</text>
</comment>
<gene>
    <name evidence="2" type="primary">PLESTMB000745</name>
    <name evidence="2" type="ORF">PLESTB_001742300</name>
</gene>
<sequence length="203" mass="21050">MTPAVAMTPAPSPPPSPLSGQRYWPATATAPGGPGCGPWSMVTALRGSIGPLFGGLGVAGYGQPSLCANGLGPFACMLGASADVEDAAAQLPGFGGWPKAAGVQQLASNQAAFNSCQANRFVNNSMLTAHWFLPHWRPSVLIRERPAKQLSEQEKAAARAKARRVADKGRRPGTRYGAAAPTGVDGGGGGRWRPDGRWFVSTR</sequence>
<keyword evidence="3" id="KW-1185">Reference proteome</keyword>